<keyword evidence="5" id="KW-0175">Coiled coil</keyword>
<dbReference type="InterPro" id="IPR000962">
    <property type="entry name" value="Znf_DskA_TraR"/>
</dbReference>
<dbReference type="AlphaFoldDB" id="A0A2T0Q3W4"/>
<feature type="zinc finger region" description="dksA C4-type" evidence="4">
    <location>
        <begin position="115"/>
        <end position="139"/>
    </location>
</feature>
<dbReference type="InterPro" id="IPR020458">
    <property type="entry name" value="Znf_DskA_TraR_CS"/>
</dbReference>
<feature type="region of interest" description="Disordered" evidence="6">
    <location>
        <begin position="1"/>
        <end position="34"/>
    </location>
</feature>
<dbReference type="PANTHER" id="PTHR33823">
    <property type="entry name" value="RNA POLYMERASE-BINDING TRANSCRIPTION FACTOR DKSA-RELATED"/>
    <property type="match status" value="1"/>
</dbReference>
<dbReference type="SUPFAM" id="SSF109635">
    <property type="entry name" value="DnaK suppressor protein DksA, alpha-hairpin domain"/>
    <property type="match status" value="1"/>
</dbReference>
<dbReference type="InterPro" id="IPR037187">
    <property type="entry name" value="DnaK_N"/>
</dbReference>
<dbReference type="Pfam" id="PF01258">
    <property type="entry name" value="zf-dskA_traR"/>
    <property type="match status" value="1"/>
</dbReference>
<evidence type="ECO:0000259" key="7">
    <source>
        <dbReference type="Pfam" id="PF01258"/>
    </source>
</evidence>
<evidence type="ECO:0000256" key="2">
    <source>
        <dbReference type="ARBA" id="ARBA00022771"/>
    </source>
</evidence>
<dbReference type="GO" id="GO:0008270">
    <property type="term" value="F:zinc ion binding"/>
    <property type="evidence" value="ECO:0007669"/>
    <property type="project" value="UniProtKB-KW"/>
</dbReference>
<sequence>MTHAQPISADAGPHPAAELPVRPGEEPWSEAERTEVRERLLEDIATYRAEIEQAQAQLADQLADSVSGAGDDTADTGAKNFAREHSLAVTYNTRDLLAQSERAIARMDAGTYGACESCGKAIGKARLQAYPRAVLCVQCKQREERR</sequence>
<protein>
    <submittedName>
        <fullName evidence="8">TraR/DksA family transcriptional regulator</fullName>
    </submittedName>
</protein>
<keyword evidence="2" id="KW-0863">Zinc-finger</keyword>
<dbReference type="Proteomes" id="UP000237846">
    <property type="component" value="Unassembled WGS sequence"/>
</dbReference>
<evidence type="ECO:0000256" key="6">
    <source>
        <dbReference type="SAM" id="MobiDB-lite"/>
    </source>
</evidence>
<keyword evidence="9" id="KW-1185">Reference proteome</keyword>
<evidence type="ECO:0000256" key="5">
    <source>
        <dbReference type="SAM" id="Coils"/>
    </source>
</evidence>
<evidence type="ECO:0000256" key="1">
    <source>
        <dbReference type="ARBA" id="ARBA00022723"/>
    </source>
</evidence>
<dbReference type="OrthoDB" id="9803742at2"/>
<feature type="coiled-coil region" evidence="5">
    <location>
        <begin position="37"/>
        <end position="64"/>
    </location>
</feature>
<reference evidence="8 9" key="1">
    <citation type="submission" date="2018-03" db="EMBL/GenBank/DDBJ databases">
        <title>Genomic Encyclopedia of Archaeal and Bacterial Type Strains, Phase II (KMG-II): from individual species to whole genera.</title>
        <authorList>
            <person name="Goeker M."/>
        </authorList>
    </citation>
    <scope>NUCLEOTIDE SEQUENCE [LARGE SCALE GENOMIC DNA]</scope>
    <source>
        <strain evidence="8 9">DSM 45601</strain>
    </source>
</reference>
<dbReference type="PROSITE" id="PS01102">
    <property type="entry name" value="ZF_DKSA_1"/>
    <property type="match status" value="1"/>
</dbReference>
<organism evidence="8 9">
    <name type="scientific">Allonocardiopsis opalescens</name>
    <dbReference type="NCBI Taxonomy" id="1144618"/>
    <lineage>
        <taxon>Bacteria</taxon>
        <taxon>Bacillati</taxon>
        <taxon>Actinomycetota</taxon>
        <taxon>Actinomycetes</taxon>
        <taxon>Streptosporangiales</taxon>
        <taxon>Allonocardiopsis</taxon>
    </lineage>
</organism>
<gene>
    <name evidence="8" type="ORF">CLV72_10476</name>
</gene>
<dbReference type="Gene3D" id="1.20.120.910">
    <property type="entry name" value="DksA, coiled-coil domain"/>
    <property type="match status" value="1"/>
</dbReference>
<dbReference type="RefSeq" id="WP_106245672.1">
    <property type="nucleotide sequence ID" value="NZ_PVZC01000004.1"/>
</dbReference>
<dbReference type="EMBL" id="PVZC01000004">
    <property type="protein sequence ID" value="PRX98499.1"/>
    <property type="molecule type" value="Genomic_DNA"/>
</dbReference>
<proteinExistence type="predicted"/>
<evidence type="ECO:0000313" key="8">
    <source>
        <dbReference type="EMBL" id="PRX98499.1"/>
    </source>
</evidence>
<dbReference type="PROSITE" id="PS51128">
    <property type="entry name" value="ZF_DKSA_2"/>
    <property type="match status" value="1"/>
</dbReference>
<name>A0A2T0Q3W4_9ACTN</name>
<evidence type="ECO:0000256" key="3">
    <source>
        <dbReference type="ARBA" id="ARBA00022833"/>
    </source>
</evidence>
<keyword evidence="3" id="KW-0862">Zinc</keyword>
<comment type="caution">
    <text evidence="8">The sequence shown here is derived from an EMBL/GenBank/DDBJ whole genome shotgun (WGS) entry which is preliminary data.</text>
</comment>
<keyword evidence="1" id="KW-0479">Metal-binding</keyword>
<accession>A0A2T0Q3W4</accession>
<feature type="domain" description="Zinc finger DksA/TraR C4-type" evidence="7">
    <location>
        <begin position="110"/>
        <end position="145"/>
    </location>
</feature>
<dbReference type="PANTHER" id="PTHR33823:SF2">
    <property type="entry name" value="RNA POLYMERASE-BINDING TRANSCRIPTION FACTOR DKSA"/>
    <property type="match status" value="1"/>
</dbReference>
<evidence type="ECO:0000256" key="4">
    <source>
        <dbReference type="PROSITE-ProRule" id="PRU00510"/>
    </source>
</evidence>
<dbReference type="SUPFAM" id="SSF57716">
    <property type="entry name" value="Glucocorticoid receptor-like (DNA-binding domain)"/>
    <property type="match status" value="1"/>
</dbReference>
<evidence type="ECO:0000313" key="9">
    <source>
        <dbReference type="Proteomes" id="UP000237846"/>
    </source>
</evidence>